<dbReference type="AlphaFoldDB" id="A0ABD0JUV9"/>
<evidence type="ECO:0000313" key="2">
    <source>
        <dbReference type="Proteomes" id="UP001519460"/>
    </source>
</evidence>
<dbReference type="Proteomes" id="UP001519460">
    <property type="component" value="Unassembled WGS sequence"/>
</dbReference>
<sequence>MKTNDTLLHMFNTYYYKSHAVSPCDDNCKKSLLCGLKSARSHSPELCSNLGFRSLHEFHQLTRHEKLC</sequence>
<keyword evidence="2" id="KW-1185">Reference proteome</keyword>
<reference evidence="1 2" key="1">
    <citation type="journal article" date="2023" name="Sci. Data">
        <title>Genome assembly of the Korean intertidal mud-creeper Batillaria attramentaria.</title>
        <authorList>
            <person name="Patra A.K."/>
            <person name="Ho P.T."/>
            <person name="Jun S."/>
            <person name="Lee S.J."/>
            <person name="Kim Y."/>
            <person name="Won Y.J."/>
        </authorList>
    </citation>
    <scope>NUCLEOTIDE SEQUENCE [LARGE SCALE GENOMIC DNA]</scope>
    <source>
        <strain evidence="1">Wonlab-2016</strain>
    </source>
</reference>
<comment type="caution">
    <text evidence="1">The sequence shown here is derived from an EMBL/GenBank/DDBJ whole genome shotgun (WGS) entry which is preliminary data.</text>
</comment>
<gene>
    <name evidence="1" type="ORF">BaRGS_00030106</name>
</gene>
<name>A0ABD0JUV9_9CAEN</name>
<evidence type="ECO:0000313" key="1">
    <source>
        <dbReference type="EMBL" id="KAK7478643.1"/>
    </source>
</evidence>
<dbReference type="EMBL" id="JACVVK020000320">
    <property type="protein sequence ID" value="KAK7478643.1"/>
    <property type="molecule type" value="Genomic_DNA"/>
</dbReference>
<organism evidence="1 2">
    <name type="scientific">Batillaria attramentaria</name>
    <dbReference type="NCBI Taxonomy" id="370345"/>
    <lineage>
        <taxon>Eukaryota</taxon>
        <taxon>Metazoa</taxon>
        <taxon>Spiralia</taxon>
        <taxon>Lophotrochozoa</taxon>
        <taxon>Mollusca</taxon>
        <taxon>Gastropoda</taxon>
        <taxon>Caenogastropoda</taxon>
        <taxon>Sorbeoconcha</taxon>
        <taxon>Cerithioidea</taxon>
        <taxon>Batillariidae</taxon>
        <taxon>Batillaria</taxon>
    </lineage>
</organism>
<proteinExistence type="predicted"/>
<protein>
    <submittedName>
        <fullName evidence="1">Uncharacterized protein</fullName>
    </submittedName>
</protein>
<accession>A0ABD0JUV9</accession>